<evidence type="ECO:0000256" key="4">
    <source>
        <dbReference type="ARBA" id="ARBA00022833"/>
    </source>
</evidence>
<dbReference type="Gene3D" id="3.30.160.60">
    <property type="entry name" value="Classic Zinc Finger"/>
    <property type="match status" value="2"/>
</dbReference>
<keyword evidence="7" id="KW-0539">Nucleus</keyword>
<evidence type="ECO:0000256" key="1">
    <source>
        <dbReference type="ARBA" id="ARBA00004123"/>
    </source>
</evidence>
<keyword evidence="2" id="KW-0479">Metal-binding</keyword>
<evidence type="ECO:0000256" key="7">
    <source>
        <dbReference type="ARBA" id="ARBA00023242"/>
    </source>
</evidence>
<dbReference type="PROSITE" id="PS50157">
    <property type="entry name" value="ZINC_FINGER_C2H2_2"/>
    <property type="match status" value="2"/>
</dbReference>
<name>A0A0C3P233_PHLG1</name>
<reference evidence="10 11" key="1">
    <citation type="journal article" date="2014" name="PLoS Genet.">
        <title>Analysis of the Phlebiopsis gigantea genome, transcriptome and secretome provides insight into its pioneer colonization strategies of wood.</title>
        <authorList>
            <person name="Hori C."/>
            <person name="Ishida T."/>
            <person name="Igarashi K."/>
            <person name="Samejima M."/>
            <person name="Suzuki H."/>
            <person name="Master E."/>
            <person name="Ferreira P."/>
            <person name="Ruiz-Duenas F.J."/>
            <person name="Held B."/>
            <person name="Canessa P."/>
            <person name="Larrondo L.F."/>
            <person name="Schmoll M."/>
            <person name="Druzhinina I.S."/>
            <person name="Kubicek C.P."/>
            <person name="Gaskell J.A."/>
            <person name="Kersten P."/>
            <person name="St John F."/>
            <person name="Glasner J."/>
            <person name="Sabat G."/>
            <person name="Splinter BonDurant S."/>
            <person name="Syed K."/>
            <person name="Yadav J."/>
            <person name="Mgbeahuruike A.C."/>
            <person name="Kovalchuk A."/>
            <person name="Asiegbu F.O."/>
            <person name="Lackner G."/>
            <person name="Hoffmeister D."/>
            <person name="Rencoret J."/>
            <person name="Gutierrez A."/>
            <person name="Sun H."/>
            <person name="Lindquist E."/>
            <person name="Barry K."/>
            <person name="Riley R."/>
            <person name="Grigoriev I.V."/>
            <person name="Henrissat B."/>
            <person name="Kues U."/>
            <person name="Berka R.M."/>
            <person name="Martinez A.T."/>
            <person name="Covert S.F."/>
            <person name="Blanchette R.A."/>
            <person name="Cullen D."/>
        </authorList>
    </citation>
    <scope>NUCLEOTIDE SEQUENCE [LARGE SCALE GENOMIC DNA]</scope>
    <source>
        <strain evidence="10 11">11061_1 CR5-6</strain>
    </source>
</reference>
<sequence>MTKQKLKCPHCSKTCKKAQALKRHCKAKHQEPKTVHNSSVASTAHAIVVDHRKFMCQGCHSLFDNKREFEIHIRDTTGHPCCALCKIPYRYDESLQYHMALRHAGQRPPAECLICRKQYESRDVLEEHVAAIHLFNILDTAGFRIVDGTSQYLLVNGSSPSEHSAQEVSLW</sequence>
<evidence type="ECO:0000313" key="11">
    <source>
        <dbReference type="Proteomes" id="UP000053257"/>
    </source>
</evidence>
<feature type="domain" description="C2H2-type" evidence="9">
    <location>
        <begin position="79"/>
        <end position="108"/>
    </location>
</feature>
<dbReference type="OrthoDB" id="6105938at2759"/>
<keyword evidence="5" id="KW-0805">Transcription regulation</keyword>
<keyword evidence="3 8" id="KW-0863">Zinc-finger</keyword>
<dbReference type="InterPro" id="IPR013087">
    <property type="entry name" value="Znf_C2H2_type"/>
</dbReference>
<comment type="subcellular location">
    <subcellularLocation>
        <location evidence="1">Nucleus</location>
    </subcellularLocation>
</comment>
<accession>A0A0C3P233</accession>
<keyword evidence="11" id="KW-1185">Reference proteome</keyword>
<gene>
    <name evidence="10" type="ORF">PHLGIDRAFT_419913</name>
</gene>
<protein>
    <recommendedName>
        <fullName evidence="9">C2H2-type domain-containing protein</fullName>
    </recommendedName>
</protein>
<keyword evidence="4" id="KW-0862">Zinc</keyword>
<proteinExistence type="predicted"/>
<dbReference type="InterPro" id="IPR051061">
    <property type="entry name" value="Zinc_finger_trans_reg"/>
</dbReference>
<evidence type="ECO:0000256" key="8">
    <source>
        <dbReference type="PROSITE-ProRule" id="PRU00042"/>
    </source>
</evidence>
<dbReference type="PROSITE" id="PS00028">
    <property type="entry name" value="ZINC_FINGER_C2H2_1"/>
    <property type="match status" value="3"/>
</dbReference>
<dbReference type="GO" id="GO:0008270">
    <property type="term" value="F:zinc ion binding"/>
    <property type="evidence" value="ECO:0007669"/>
    <property type="project" value="UniProtKB-KW"/>
</dbReference>
<dbReference type="STRING" id="745531.A0A0C3P233"/>
<dbReference type="Proteomes" id="UP000053257">
    <property type="component" value="Unassembled WGS sequence"/>
</dbReference>
<dbReference type="PANTHER" id="PTHR46179">
    <property type="entry name" value="ZINC FINGER PROTEIN"/>
    <property type="match status" value="1"/>
</dbReference>
<dbReference type="GO" id="GO:0006357">
    <property type="term" value="P:regulation of transcription by RNA polymerase II"/>
    <property type="evidence" value="ECO:0007669"/>
    <property type="project" value="TreeGrafter"/>
</dbReference>
<evidence type="ECO:0000256" key="2">
    <source>
        <dbReference type="ARBA" id="ARBA00022723"/>
    </source>
</evidence>
<keyword evidence="6" id="KW-0804">Transcription</keyword>
<dbReference type="PANTHER" id="PTHR46179:SF13">
    <property type="entry name" value="C2H2-TYPE DOMAIN-CONTAINING PROTEIN"/>
    <property type="match status" value="1"/>
</dbReference>
<dbReference type="GO" id="GO:0005634">
    <property type="term" value="C:nucleus"/>
    <property type="evidence" value="ECO:0007669"/>
    <property type="project" value="UniProtKB-SubCell"/>
</dbReference>
<evidence type="ECO:0000313" key="10">
    <source>
        <dbReference type="EMBL" id="KIP11924.1"/>
    </source>
</evidence>
<dbReference type="SMART" id="SM00355">
    <property type="entry name" value="ZnF_C2H2"/>
    <property type="match status" value="4"/>
</dbReference>
<evidence type="ECO:0000256" key="3">
    <source>
        <dbReference type="ARBA" id="ARBA00022771"/>
    </source>
</evidence>
<evidence type="ECO:0000256" key="5">
    <source>
        <dbReference type="ARBA" id="ARBA00023015"/>
    </source>
</evidence>
<organism evidence="10 11">
    <name type="scientific">Phlebiopsis gigantea (strain 11061_1 CR5-6)</name>
    <name type="common">White-rot fungus</name>
    <name type="synonym">Peniophora gigantea</name>
    <dbReference type="NCBI Taxonomy" id="745531"/>
    <lineage>
        <taxon>Eukaryota</taxon>
        <taxon>Fungi</taxon>
        <taxon>Dikarya</taxon>
        <taxon>Basidiomycota</taxon>
        <taxon>Agaricomycotina</taxon>
        <taxon>Agaricomycetes</taxon>
        <taxon>Polyporales</taxon>
        <taxon>Phanerochaetaceae</taxon>
        <taxon>Phlebiopsis</taxon>
    </lineage>
</organism>
<evidence type="ECO:0000256" key="6">
    <source>
        <dbReference type="ARBA" id="ARBA00023163"/>
    </source>
</evidence>
<evidence type="ECO:0000259" key="9">
    <source>
        <dbReference type="PROSITE" id="PS50157"/>
    </source>
</evidence>
<dbReference type="HOGENOM" id="CLU_1563430_0_0_1"/>
<dbReference type="EMBL" id="KN840443">
    <property type="protein sequence ID" value="KIP11924.1"/>
    <property type="molecule type" value="Genomic_DNA"/>
</dbReference>
<dbReference type="AlphaFoldDB" id="A0A0C3P233"/>
<feature type="domain" description="C2H2-type" evidence="9">
    <location>
        <begin position="6"/>
        <end position="34"/>
    </location>
</feature>